<dbReference type="Gene3D" id="2.40.30.10">
    <property type="entry name" value="Translation factors"/>
    <property type="match status" value="1"/>
</dbReference>
<dbReference type="OrthoDB" id="9806195at2"/>
<evidence type="ECO:0000259" key="1">
    <source>
        <dbReference type="PROSITE" id="PS51085"/>
    </source>
</evidence>
<dbReference type="Gene3D" id="3.40.50.80">
    <property type="entry name" value="Nucleotide-binding domain of ferredoxin-NADP reductase (FNR) module"/>
    <property type="match status" value="1"/>
</dbReference>
<dbReference type="PANTHER" id="PTHR47354:SF5">
    <property type="entry name" value="PROTEIN RFBI"/>
    <property type="match status" value="1"/>
</dbReference>
<evidence type="ECO:0000313" key="4">
    <source>
        <dbReference type="Proteomes" id="UP000319148"/>
    </source>
</evidence>
<dbReference type="Pfam" id="PF00111">
    <property type="entry name" value="Fer2"/>
    <property type="match status" value="1"/>
</dbReference>
<feature type="domain" description="2Fe-2S ferredoxin-type" evidence="1">
    <location>
        <begin position="3"/>
        <end position="93"/>
    </location>
</feature>
<dbReference type="PANTHER" id="PTHR47354">
    <property type="entry name" value="NADH OXIDOREDUCTASE HCR"/>
    <property type="match status" value="1"/>
</dbReference>
<dbReference type="SUPFAM" id="SSF52343">
    <property type="entry name" value="Ferredoxin reductase-like, C-terminal NADP-linked domain"/>
    <property type="match status" value="1"/>
</dbReference>
<dbReference type="PROSITE" id="PS00197">
    <property type="entry name" value="2FE2S_FER_1"/>
    <property type="match status" value="1"/>
</dbReference>
<dbReference type="CDD" id="cd00207">
    <property type="entry name" value="fer2"/>
    <property type="match status" value="1"/>
</dbReference>
<dbReference type="InterPro" id="IPR006058">
    <property type="entry name" value="2Fe2S_fd_BS"/>
</dbReference>
<dbReference type="InterPro" id="IPR008333">
    <property type="entry name" value="Cbr1-like_FAD-bd_dom"/>
</dbReference>
<comment type="caution">
    <text evidence="3">The sequence shown here is derived from an EMBL/GenBank/DDBJ whole genome shotgun (WGS) entry which is preliminary data.</text>
</comment>
<dbReference type="InterPro" id="IPR001433">
    <property type="entry name" value="OxRdtase_FAD/NAD-bd"/>
</dbReference>
<dbReference type="InterPro" id="IPR017938">
    <property type="entry name" value="Riboflavin_synthase-like_b-brl"/>
</dbReference>
<name>A0A501PL00_9PROT</name>
<dbReference type="InterPro" id="IPR017927">
    <property type="entry name" value="FAD-bd_FR_type"/>
</dbReference>
<sequence length="353" mass="39176">MSYQLTIEPIGEVVEVEEGQTVLDACLRAGIYIPYQCNHGLCSTCKVEVLEGEVNLGDASPFALMDFERDEGKALACCCTLESDAVIEADIEEDEDAEYLPIGDFEGTVSELVDLTPDIKAIHIALEGDGIEFQAGQYIQLEIPGVDGPRAFSIANAPQKPTELELHVRLVPDGAGTTYLHEKLNVGDKLSFSGPYGQFFVRKSQNKPMIFIAGGSGLSSPKSMIEDLLAEGCSEKIYLFHGVRGLQDLYYQEYFRDLEQKHGNFTYVPALSEMDAGDDWDGETGFINEAAERYFNGEFKGHQAYLCGPPPMIEASIRSLMKGRLFEKDIFMEKFLTKEDGQEVKKSPLFKRI</sequence>
<protein>
    <submittedName>
        <fullName evidence="3">2Fe-2S iron-sulfur cluster binding domain-containing protein</fullName>
    </submittedName>
</protein>
<dbReference type="GO" id="GO:0051537">
    <property type="term" value="F:2 iron, 2 sulfur cluster binding"/>
    <property type="evidence" value="ECO:0007669"/>
    <property type="project" value="InterPro"/>
</dbReference>
<dbReference type="GO" id="GO:0016491">
    <property type="term" value="F:oxidoreductase activity"/>
    <property type="evidence" value="ECO:0007669"/>
    <property type="project" value="InterPro"/>
</dbReference>
<dbReference type="SUPFAM" id="SSF63380">
    <property type="entry name" value="Riboflavin synthase domain-like"/>
    <property type="match status" value="1"/>
</dbReference>
<dbReference type="Pfam" id="PF00175">
    <property type="entry name" value="NAD_binding_1"/>
    <property type="match status" value="1"/>
</dbReference>
<dbReference type="InterPro" id="IPR036010">
    <property type="entry name" value="2Fe-2S_ferredoxin-like_sf"/>
</dbReference>
<dbReference type="SUPFAM" id="SSF54292">
    <property type="entry name" value="2Fe-2S ferredoxin-like"/>
    <property type="match status" value="1"/>
</dbReference>
<dbReference type="InterPro" id="IPR050415">
    <property type="entry name" value="MRET"/>
</dbReference>
<reference evidence="4" key="1">
    <citation type="submission" date="2019-06" db="EMBL/GenBank/DDBJ databases">
        <title>The complete genome of Emcibacter congregatus ZYLT.</title>
        <authorList>
            <person name="Zhao Z."/>
        </authorList>
    </citation>
    <scope>NUCLEOTIDE SEQUENCE [LARGE SCALE GENOMIC DNA]</scope>
    <source>
        <strain evidence="4">MCCC 1A06723</strain>
    </source>
</reference>
<keyword evidence="4" id="KW-1185">Reference proteome</keyword>
<dbReference type="PRINTS" id="PR00410">
    <property type="entry name" value="PHEHYDRXLASE"/>
</dbReference>
<dbReference type="Pfam" id="PF00970">
    <property type="entry name" value="FAD_binding_6"/>
    <property type="match status" value="1"/>
</dbReference>
<dbReference type="PROSITE" id="PS51085">
    <property type="entry name" value="2FE2S_FER_2"/>
    <property type="match status" value="1"/>
</dbReference>
<dbReference type="InterPro" id="IPR001041">
    <property type="entry name" value="2Fe-2S_ferredoxin-type"/>
</dbReference>
<dbReference type="Gene3D" id="3.10.20.30">
    <property type="match status" value="1"/>
</dbReference>
<proteinExistence type="predicted"/>
<dbReference type="Proteomes" id="UP000319148">
    <property type="component" value="Unassembled WGS sequence"/>
</dbReference>
<dbReference type="InterPro" id="IPR039261">
    <property type="entry name" value="FNR_nucleotide-bd"/>
</dbReference>
<evidence type="ECO:0000313" key="3">
    <source>
        <dbReference type="EMBL" id="TPD60778.1"/>
    </source>
</evidence>
<dbReference type="PROSITE" id="PS51384">
    <property type="entry name" value="FAD_FR"/>
    <property type="match status" value="1"/>
</dbReference>
<dbReference type="InterPro" id="IPR012675">
    <property type="entry name" value="Beta-grasp_dom_sf"/>
</dbReference>
<evidence type="ECO:0000259" key="2">
    <source>
        <dbReference type="PROSITE" id="PS51384"/>
    </source>
</evidence>
<dbReference type="RefSeq" id="WP_139940481.1">
    <property type="nucleotide sequence ID" value="NZ_JBHSYP010000008.1"/>
</dbReference>
<accession>A0A501PL00</accession>
<dbReference type="AlphaFoldDB" id="A0A501PL00"/>
<dbReference type="EMBL" id="VFIY01000006">
    <property type="protein sequence ID" value="TPD60778.1"/>
    <property type="molecule type" value="Genomic_DNA"/>
</dbReference>
<feature type="domain" description="FAD-binding FR-type" evidence="2">
    <location>
        <begin position="102"/>
        <end position="202"/>
    </location>
</feature>
<organism evidence="3 4">
    <name type="scientific">Emcibacter nanhaiensis</name>
    <dbReference type="NCBI Taxonomy" id="1505037"/>
    <lineage>
        <taxon>Bacteria</taxon>
        <taxon>Pseudomonadati</taxon>
        <taxon>Pseudomonadota</taxon>
        <taxon>Alphaproteobacteria</taxon>
        <taxon>Emcibacterales</taxon>
        <taxon>Emcibacteraceae</taxon>
        <taxon>Emcibacter</taxon>
    </lineage>
</organism>
<gene>
    <name evidence="3" type="ORF">FIV46_08635</name>
</gene>